<keyword evidence="1" id="KW-0812">Transmembrane</keyword>
<proteinExistence type="predicted"/>
<keyword evidence="1" id="KW-1133">Transmembrane helix</keyword>
<reference evidence="3 4" key="1">
    <citation type="submission" date="2025-04" db="UniProtKB">
        <authorList>
            <consortium name="RefSeq"/>
        </authorList>
    </citation>
    <scope>IDENTIFICATION</scope>
    <source>
        <tissue evidence="3 4">Tentacle</tissue>
    </source>
</reference>
<dbReference type="RefSeq" id="XP_031561186.1">
    <property type="nucleotide sequence ID" value="XM_031705326.1"/>
</dbReference>
<evidence type="ECO:0000256" key="1">
    <source>
        <dbReference type="SAM" id="Phobius"/>
    </source>
</evidence>
<evidence type="ECO:0000313" key="3">
    <source>
        <dbReference type="RefSeq" id="XP_031561184.1"/>
    </source>
</evidence>
<name>A0A6P8HXU3_ACTTE</name>
<dbReference type="Proteomes" id="UP000515163">
    <property type="component" value="Unplaced"/>
</dbReference>
<dbReference type="RefSeq" id="XP_031561185.1">
    <property type="nucleotide sequence ID" value="XM_031705325.1"/>
</dbReference>
<dbReference type="InterPro" id="IPR010281">
    <property type="entry name" value="DUF885"/>
</dbReference>
<dbReference type="GeneID" id="116297157"/>
<sequence length="773" mass="89163">MMQTKAEKNGRVVIVVSVGVIIIGLACMVAGVVLMVKYSKSQNIDSSSNRDPYTKEARKSGLDVLLNKLQDTHFRLNPDRIYKKEGVTDQEIRLKYRPRDLSWERLKHVADEARKLLVEFKELRMSRNKLSIREKRALELAKFWIKHVFPYGVPYGYDYYVADWLLGPDVFCWMPVCHVAESFHNTILKLKPYSLEDMEVVRERLVDVNRTFAQYVENMKMGIKIGMVRNVEGCKAGLDGIKDQYLEISLHGKQGVLNCTKLLPKNFFDEFLSEVEGKPEVLESWQKKYGKSMNGSLKEYLVQYVGKPIADMFRYLEVDYSQYCPPGDVLTGYSNLPLSHVYKNGTKIGRTTQRLPTGELIDGKKSFRVILDYFTTIDISPKETNNIGYSLIKEVYPKILQIAREVTEEKDNETAAEEKFKKRINEDDMYFNEEEIPASESDERAHKLCRTDEGAKKHCPVRWKAIQNWFTYSRQVMAALDAKSISLFHFAGKKHTTPNCPVRLTADYNPSSAAQAYEPSNDVCSDAAMYSIPFFQKKPGPKYEEWTVCAHETRPGHHLQAQGFSERFSAADNGIMKSLSSFMYFLGFQEGWALYAEDPLIATDTDTYKDFPFRRYGTLKWQVLQAIRLIADSAFHDIGNFSREDALKLIEKYAWETGDFPQKEITRYQSLPGQATAYVVGKLRIMKLRKLAEKRLGEKFNLKDFHFQLLQHGPSPFSFLEEMITLYIDCVLGSRVEGCQEILNPPKTSKKIHSTEQMPIEDTNARLSYFRRR</sequence>
<dbReference type="RefSeq" id="XP_031561184.1">
    <property type="nucleotide sequence ID" value="XM_031705324.1"/>
</dbReference>
<evidence type="ECO:0000313" key="5">
    <source>
        <dbReference type="RefSeq" id="XP_031561186.1"/>
    </source>
</evidence>
<dbReference type="AlphaFoldDB" id="A0A6P8HXU3"/>
<feature type="transmembrane region" description="Helical" evidence="1">
    <location>
        <begin position="12"/>
        <end position="36"/>
    </location>
</feature>
<dbReference type="KEGG" id="aten:116297157"/>
<dbReference type="Pfam" id="PF05960">
    <property type="entry name" value="DUF885"/>
    <property type="match status" value="1"/>
</dbReference>
<evidence type="ECO:0000313" key="2">
    <source>
        <dbReference type="Proteomes" id="UP000515163"/>
    </source>
</evidence>
<evidence type="ECO:0000313" key="4">
    <source>
        <dbReference type="RefSeq" id="XP_031561185.1"/>
    </source>
</evidence>
<keyword evidence="2" id="KW-1185">Reference proteome</keyword>
<dbReference type="PROSITE" id="PS51257">
    <property type="entry name" value="PROKAR_LIPOPROTEIN"/>
    <property type="match status" value="1"/>
</dbReference>
<keyword evidence="1" id="KW-0472">Membrane</keyword>
<dbReference type="PANTHER" id="PTHR33361:SF2">
    <property type="entry name" value="DUF885 DOMAIN-CONTAINING PROTEIN"/>
    <property type="match status" value="1"/>
</dbReference>
<dbReference type="PANTHER" id="PTHR33361">
    <property type="entry name" value="GLR0591 PROTEIN"/>
    <property type="match status" value="1"/>
</dbReference>
<protein>
    <submittedName>
        <fullName evidence="3 4">Uncharacterized protein LOC116297157</fullName>
    </submittedName>
</protein>
<accession>A0A6P8HXU3</accession>
<organism evidence="2 3">
    <name type="scientific">Actinia tenebrosa</name>
    <name type="common">Australian red waratah sea anemone</name>
    <dbReference type="NCBI Taxonomy" id="6105"/>
    <lineage>
        <taxon>Eukaryota</taxon>
        <taxon>Metazoa</taxon>
        <taxon>Cnidaria</taxon>
        <taxon>Anthozoa</taxon>
        <taxon>Hexacorallia</taxon>
        <taxon>Actiniaria</taxon>
        <taxon>Actiniidae</taxon>
        <taxon>Actinia</taxon>
    </lineage>
</organism>
<gene>
    <name evidence="3 4 5" type="primary">LOC116297157</name>
</gene>
<dbReference type="OrthoDB" id="5951901at2759"/>